<evidence type="ECO:0000256" key="8">
    <source>
        <dbReference type="ARBA" id="ARBA00034479"/>
    </source>
</evidence>
<dbReference type="GO" id="GO:0097007">
    <property type="term" value="F:4,8,12-trimethyltrideca-1,3,7,11-tetraene synthase activity"/>
    <property type="evidence" value="ECO:0007669"/>
    <property type="project" value="EnsemblPlants"/>
</dbReference>
<dbReference type="PANTHER" id="PTHR47947">
    <property type="entry name" value="CYTOCHROME P450 82C3-RELATED"/>
    <property type="match status" value="1"/>
</dbReference>
<comment type="cofactor">
    <cofactor evidence="1 14">
        <name>heme</name>
        <dbReference type="ChEBI" id="CHEBI:30413"/>
    </cofactor>
</comment>
<keyword evidence="16" id="KW-0732">Signal</keyword>
<dbReference type="PRINTS" id="PR00463">
    <property type="entry name" value="EP450I"/>
</dbReference>
<comment type="catalytic activity">
    <reaction evidence="9">
        <text>(2S)-sakuranetin + reduced [NADPH--hemoprotein reductase] + O2 = (2S)-7-methylcarthamidin + oxidized [NADPH--hemoprotein reductase] + H2O + H(+)</text>
        <dbReference type="Rhea" id="RHEA:73431"/>
        <dbReference type="Rhea" id="RHEA-COMP:11964"/>
        <dbReference type="Rhea" id="RHEA-COMP:11965"/>
        <dbReference type="ChEBI" id="CHEBI:15377"/>
        <dbReference type="ChEBI" id="CHEBI:15378"/>
        <dbReference type="ChEBI" id="CHEBI:15379"/>
        <dbReference type="ChEBI" id="CHEBI:28927"/>
        <dbReference type="ChEBI" id="CHEBI:57618"/>
        <dbReference type="ChEBI" id="CHEBI:58210"/>
        <dbReference type="ChEBI" id="CHEBI:192815"/>
    </reaction>
    <physiologicalReaction direction="left-to-right" evidence="9">
        <dbReference type="Rhea" id="RHEA:73432"/>
    </physiologicalReaction>
</comment>
<dbReference type="Pfam" id="PF00067">
    <property type="entry name" value="p450"/>
    <property type="match status" value="1"/>
</dbReference>
<dbReference type="InterPro" id="IPR001128">
    <property type="entry name" value="Cyt_P450"/>
</dbReference>
<dbReference type="SUPFAM" id="SSF48264">
    <property type="entry name" value="Cytochrome P450"/>
    <property type="match status" value="1"/>
</dbReference>
<dbReference type="GO" id="GO:0016020">
    <property type="term" value="C:membrane"/>
    <property type="evidence" value="ECO:0007669"/>
    <property type="project" value="UniProtKB-SubCell"/>
</dbReference>
<accession>A0A8S0SCH1</accession>
<dbReference type="GO" id="GO:0097008">
    <property type="term" value="F:(3E)-4,8-dimethyl-1,3,7-nonatriene synthase activity"/>
    <property type="evidence" value="ECO:0007669"/>
    <property type="project" value="EnsemblPlants"/>
</dbReference>
<evidence type="ECO:0000256" key="1">
    <source>
        <dbReference type="ARBA" id="ARBA00001971"/>
    </source>
</evidence>
<comment type="catalytic activity">
    <reaction evidence="12">
        <text>apigenin 4',7-dimethyl ether + reduced [NADPH--hemoprotein reductase] + O2 = ladanein + oxidized [NADPH--hemoprotein reductase] + H2O + H(+)</text>
        <dbReference type="Rhea" id="RHEA:73435"/>
        <dbReference type="Rhea" id="RHEA-COMP:11964"/>
        <dbReference type="Rhea" id="RHEA-COMP:11965"/>
        <dbReference type="ChEBI" id="CHEBI:2769"/>
        <dbReference type="ChEBI" id="CHEBI:15377"/>
        <dbReference type="ChEBI" id="CHEBI:15378"/>
        <dbReference type="ChEBI" id="CHEBI:15379"/>
        <dbReference type="ChEBI" id="CHEBI:57618"/>
        <dbReference type="ChEBI" id="CHEBI:58210"/>
        <dbReference type="ChEBI" id="CHEBI:192702"/>
    </reaction>
    <physiologicalReaction direction="left-to-right" evidence="12">
        <dbReference type="Rhea" id="RHEA:73436"/>
    </physiologicalReaction>
</comment>
<feature type="signal peptide" evidence="16">
    <location>
        <begin position="1"/>
        <end position="19"/>
    </location>
</feature>
<comment type="catalytic activity">
    <reaction evidence="11">
        <text>(2S)-naringenin 4',7-dimethyl ether + reduced [NADPH--hemoprotein reductase] + O2 = (2S)-carthamidin-4',7-dimethyl ether + oxidized [NADPH--hemoprotein reductase] + H2O + H(+)</text>
        <dbReference type="Rhea" id="RHEA:73439"/>
        <dbReference type="Rhea" id="RHEA-COMP:11964"/>
        <dbReference type="Rhea" id="RHEA-COMP:11965"/>
        <dbReference type="ChEBI" id="CHEBI:15377"/>
        <dbReference type="ChEBI" id="CHEBI:15378"/>
        <dbReference type="ChEBI" id="CHEBI:15379"/>
        <dbReference type="ChEBI" id="CHEBI:57618"/>
        <dbReference type="ChEBI" id="CHEBI:58210"/>
        <dbReference type="ChEBI" id="CHEBI:192816"/>
        <dbReference type="ChEBI" id="CHEBI:192817"/>
    </reaction>
    <physiologicalReaction direction="left-to-right" evidence="11">
        <dbReference type="Rhea" id="RHEA:73440"/>
    </physiologicalReaction>
</comment>
<dbReference type="GO" id="GO:0009617">
    <property type="term" value="P:response to bacterium"/>
    <property type="evidence" value="ECO:0007669"/>
    <property type="project" value="EnsemblPlants"/>
</dbReference>
<evidence type="ECO:0000256" key="16">
    <source>
        <dbReference type="SAM" id="SignalP"/>
    </source>
</evidence>
<gene>
    <name evidence="17" type="ORF">OLEA9_A083260</name>
</gene>
<feature type="binding site" description="axial binding residue" evidence="14">
    <location>
        <position position="456"/>
    </location>
    <ligand>
        <name>heme</name>
        <dbReference type="ChEBI" id="CHEBI:30413"/>
    </ligand>
    <ligandPart>
        <name>Fe</name>
        <dbReference type="ChEBI" id="CHEBI:18248"/>
    </ligandPart>
</feature>
<dbReference type="Gene3D" id="1.10.630.10">
    <property type="entry name" value="Cytochrome P450"/>
    <property type="match status" value="1"/>
</dbReference>
<dbReference type="Gramene" id="OE9A083260T1">
    <property type="protein sequence ID" value="OE9A083260C1"/>
    <property type="gene ID" value="OE9A083260"/>
</dbReference>
<dbReference type="InterPro" id="IPR050651">
    <property type="entry name" value="Plant_Cytochrome_P450_Monoox"/>
</dbReference>
<comment type="catalytic activity">
    <reaction evidence="10">
        <text>genkwanin + reduced [NADPH--hemoprotein reductase] + O2 = scutellarein 7-methyl ether + oxidized [NADPH--hemoprotein reductase] + H2O</text>
        <dbReference type="Rhea" id="RHEA:73427"/>
        <dbReference type="Rhea" id="RHEA-COMP:11964"/>
        <dbReference type="Rhea" id="RHEA-COMP:11965"/>
        <dbReference type="ChEBI" id="CHEBI:15377"/>
        <dbReference type="ChEBI" id="CHEBI:15379"/>
        <dbReference type="ChEBI" id="CHEBI:57618"/>
        <dbReference type="ChEBI" id="CHEBI:58210"/>
        <dbReference type="ChEBI" id="CHEBI:192700"/>
        <dbReference type="ChEBI" id="CHEBI:192701"/>
    </reaction>
    <physiologicalReaction direction="left-to-right" evidence="10">
        <dbReference type="Rhea" id="RHEA:73428"/>
    </physiologicalReaction>
</comment>
<dbReference type="PANTHER" id="PTHR47947:SF8">
    <property type="entry name" value="CYTOCHROME P450 82C4-LIKE"/>
    <property type="match status" value="1"/>
</dbReference>
<keyword evidence="4 14" id="KW-0479">Metal-binding</keyword>
<dbReference type="PROSITE" id="PS00086">
    <property type="entry name" value="CYTOCHROME_P450"/>
    <property type="match status" value="1"/>
</dbReference>
<dbReference type="AlphaFoldDB" id="A0A8S0SCH1"/>
<dbReference type="CDD" id="cd20654">
    <property type="entry name" value="CYP82"/>
    <property type="match status" value="1"/>
</dbReference>
<dbReference type="Proteomes" id="UP000594638">
    <property type="component" value="Unassembled WGS sequence"/>
</dbReference>
<evidence type="ECO:0000256" key="15">
    <source>
        <dbReference type="RuleBase" id="RU000461"/>
    </source>
</evidence>
<dbReference type="InterPro" id="IPR017972">
    <property type="entry name" value="Cyt_P450_CS"/>
</dbReference>
<dbReference type="PRINTS" id="PR00385">
    <property type="entry name" value="P450"/>
</dbReference>
<organism evidence="17 18">
    <name type="scientific">Olea europaea subsp. europaea</name>
    <dbReference type="NCBI Taxonomy" id="158383"/>
    <lineage>
        <taxon>Eukaryota</taxon>
        <taxon>Viridiplantae</taxon>
        <taxon>Streptophyta</taxon>
        <taxon>Embryophyta</taxon>
        <taxon>Tracheophyta</taxon>
        <taxon>Spermatophyta</taxon>
        <taxon>Magnoliopsida</taxon>
        <taxon>eudicotyledons</taxon>
        <taxon>Gunneridae</taxon>
        <taxon>Pentapetalae</taxon>
        <taxon>asterids</taxon>
        <taxon>lamiids</taxon>
        <taxon>Lamiales</taxon>
        <taxon>Oleaceae</taxon>
        <taxon>Oleeae</taxon>
        <taxon>Olea</taxon>
    </lineage>
</organism>
<evidence type="ECO:0000256" key="12">
    <source>
        <dbReference type="ARBA" id="ARBA00052216"/>
    </source>
</evidence>
<evidence type="ECO:0000256" key="9">
    <source>
        <dbReference type="ARBA" id="ARBA00050930"/>
    </source>
</evidence>
<protein>
    <recommendedName>
        <fullName evidence="13">Flavonoid-6-hydroxylase</fullName>
    </recommendedName>
</protein>
<dbReference type="Gramene" id="OE9A083260T3">
    <property type="protein sequence ID" value="OE9A083260C3"/>
    <property type="gene ID" value="OE9A083260"/>
</dbReference>
<dbReference type="FunFam" id="1.10.630.10:FF:000026">
    <property type="entry name" value="Cytochrome P450 82C4"/>
    <property type="match status" value="1"/>
</dbReference>
<evidence type="ECO:0000256" key="6">
    <source>
        <dbReference type="ARBA" id="ARBA00023004"/>
    </source>
</evidence>
<evidence type="ECO:0000256" key="14">
    <source>
        <dbReference type="PIRSR" id="PIRSR602401-1"/>
    </source>
</evidence>
<dbReference type="EMBL" id="CACTIH010004183">
    <property type="protein sequence ID" value="CAA2989998.1"/>
    <property type="molecule type" value="Genomic_DNA"/>
</dbReference>
<dbReference type="InterPro" id="IPR002401">
    <property type="entry name" value="Cyt_P450_E_grp-I"/>
</dbReference>
<evidence type="ECO:0000256" key="3">
    <source>
        <dbReference type="ARBA" id="ARBA00022617"/>
    </source>
</evidence>
<evidence type="ECO:0000256" key="11">
    <source>
        <dbReference type="ARBA" id="ARBA00052049"/>
    </source>
</evidence>
<evidence type="ECO:0000256" key="2">
    <source>
        <dbReference type="ARBA" id="ARBA00004167"/>
    </source>
</evidence>
<keyword evidence="6 14" id="KW-0408">Iron</keyword>
<keyword evidence="18" id="KW-1185">Reference proteome</keyword>
<feature type="chain" id="PRO_5035869692" description="Flavonoid-6-hydroxylase" evidence="16">
    <location>
        <begin position="20"/>
        <end position="519"/>
    </location>
</feature>
<keyword evidence="3 14" id="KW-0349">Heme</keyword>
<reference evidence="17 18" key="1">
    <citation type="submission" date="2019-12" db="EMBL/GenBank/DDBJ databases">
        <authorList>
            <person name="Alioto T."/>
            <person name="Alioto T."/>
            <person name="Gomez Garrido J."/>
        </authorList>
    </citation>
    <scope>NUCLEOTIDE SEQUENCE [LARGE SCALE GENOMIC DNA]</scope>
</reference>
<evidence type="ECO:0000256" key="13">
    <source>
        <dbReference type="ARBA" id="ARBA00067499"/>
    </source>
</evidence>
<dbReference type="GO" id="GO:0050832">
    <property type="term" value="P:defense response to fungus"/>
    <property type="evidence" value="ECO:0007669"/>
    <property type="project" value="EnsemblPlants"/>
</dbReference>
<name>A0A8S0SCH1_OLEEU</name>
<dbReference type="InterPro" id="IPR036396">
    <property type="entry name" value="Cyt_P450_sf"/>
</dbReference>
<evidence type="ECO:0000256" key="7">
    <source>
        <dbReference type="ARBA" id="ARBA00023033"/>
    </source>
</evidence>
<evidence type="ECO:0000313" key="18">
    <source>
        <dbReference type="Proteomes" id="UP000594638"/>
    </source>
</evidence>
<evidence type="ECO:0000256" key="10">
    <source>
        <dbReference type="ARBA" id="ARBA00051691"/>
    </source>
</evidence>
<dbReference type="GO" id="GO:0046246">
    <property type="term" value="P:terpene biosynthetic process"/>
    <property type="evidence" value="ECO:0007669"/>
    <property type="project" value="EnsemblPlants"/>
</dbReference>
<evidence type="ECO:0000256" key="5">
    <source>
        <dbReference type="ARBA" id="ARBA00023002"/>
    </source>
</evidence>
<sequence length="519" mass="58627">MDMLSISLILLSSLAIVLSYYFKNTRVNGKRCFKTRAPEPPGAWPFIGHLHHLGGKTPVARILGAMADKHGPIFSLRLGSHLAVVVSSSEMIKDCFSTNDQTFASRPSMAVTKYLGYNGAAFALAPYGTYWRYLRKMITVELLSSHGLEKSSHVRVSELDQSIKDLYLRCEKNGEFSKITLSKWFEDLTFNITMRMLIGKRFSNSKNGVEEWHFKEAIKKALYLSGVFVVSDAIPSLEWMDIGGYLKAMKTTAKDIDKVLENWLKKRVQNRKESKTEGESDFMDVMLSTFLETEIESGCNRDTIIKATLLILFLTGTESTAETLIWALSLLVNNPQALEIAQKELDIHVGRDRLVKETDIENLNYLQAIVKETLRLYPPGPLAGPHEAMEDCYVGKYCVPKGTRLVVNLWKLHRDPKVWSNPNEFRPERFIEEHGNVSFRGQNFEYIPFSSGRRMCPAVNFGMQVVHFALARLLQGFCVSAPMNMPVDMCEGPGIALPKVKPLDVLLTPRLPAKLYESI</sequence>
<proteinExistence type="inferred from homology"/>
<keyword evidence="7 15" id="KW-0503">Monooxygenase</keyword>
<evidence type="ECO:0000313" key="17">
    <source>
        <dbReference type="EMBL" id="CAA2989998.1"/>
    </source>
</evidence>
<dbReference type="GO" id="GO:0002213">
    <property type="term" value="P:defense response to insect"/>
    <property type="evidence" value="ECO:0007669"/>
    <property type="project" value="EnsemblPlants"/>
</dbReference>
<dbReference type="Gramene" id="OE9A083260T2">
    <property type="protein sequence ID" value="OE9A083260C2"/>
    <property type="gene ID" value="OE9A083260"/>
</dbReference>
<dbReference type="GO" id="GO:0005506">
    <property type="term" value="F:iron ion binding"/>
    <property type="evidence" value="ECO:0007669"/>
    <property type="project" value="InterPro"/>
</dbReference>
<comment type="similarity">
    <text evidence="15">Belongs to the cytochrome P450 family.</text>
</comment>
<comment type="subcellular location">
    <subcellularLocation>
        <location evidence="2">Membrane</location>
        <topology evidence="2">Single-pass membrane protein</topology>
    </subcellularLocation>
</comment>
<dbReference type="GO" id="GO:0020037">
    <property type="term" value="F:heme binding"/>
    <property type="evidence" value="ECO:0007669"/>
    <property type="project" value="InterPro"/>
</dbReference>
<keyword evidence="5 15" id="KW-0560">Oxidoreductase</keyword>
<comment type="caution">
    <text evidence="17">The sequence shown here is derived from an EMBL/GenBank/DDBJ whole genome shotgun (WGS) entry which is preliminary data.</text>
</comment>
<evidence type="ECO:0000256" key="4">
    <source>
        <dbReference type="ARBA" id="ARBA00022723"/>
    </source>
</evidence>
<dbReference type="OrthoDB" id="507451at2759"/>
<comment type="pathway">
    <text evidence="8">Flavonoid metabolism.</text>
</comment>